<name>A0AAE4CC47_9ACTN</name>
<dbReference type="SUPFAM" id="SSF52540">
    <property type="entry name" value="P-loop containing nucleoside triphosphate hydrolases"/>
    <property type="match status" value="1"/>
</dbReference>
<evidence type="ECO:0000313" key="1">
    <source>
        <dbReference type="EMBL" id="MDR7276195.1"/>
    </source>
</evidence>
<evidence type="ECO:0000313" key="2">
    <source>
        <dbReference type="Proteomes" id="UP001183643"/>
    </source>
</evidence>
<evidence type="ECO:0008006" key="3">
    <source>
        <dbReference type="Google" id="ProtNLM"/>
    </source>
</evidence>
<gene>
    <name evidence="1" type="ORF">J2S41_002973</name>
</gene>
<reference evidence="1" key="1">
    <citation type="submission" date="2023-07" db="EMBL/GenBank/DDBJ databases">
        <title>Sequencing the genomes of 1000 actinobacteria strains.</title>
        <authorList>
            <person name="Klenk H.-P."/>
        </authorList>
    </citation>
    <scope>NUCLEOTIDE SEQUENCE</scope>
    <source>
        <strain evidence="1">DSM 44707</strain>
    </source>
</reference>
<proteinExistence type="predicted"/>
<dbReference type="InterPro" id="IPR027417">
    <property type="entry name" value="P-loop_NTPase"/>
</dbReference>
<protein>
    <recommendedName>
        <fullName evidence="3">Sulfotransferase</fullName>
    </recommendedName>
</protein>
<organism evidence="1 2">
    <name type="scientific">Catenuloplanes atrovinosus</name>
    <dbReference type="NCBI Taxonomy" id="137266"/>
    <lineage>
        <taxon>Bacteria</taxon>
        <taxon>Bacillati</taxon>
        <taxon>Actinomycetota</taxon>
        <taxon>Actinomycetes</taxon>
        <taxon>Micromonosporales</taxon>
        <taxon>Micromonosporaceae</taxon>
        <taxon>Catenuloplanes</taxon>
    </lineage>
</organism>
<dbReference type="RefSeq" id="WP_310368165.1">
    <property type="nucleotide sequence ID" value="NZ_JAVDYB010000001.1"/>
</dbReference>
<sequence>MNLTLVVGSGRCGSTVLSRVLRDHPDILSVGDLPPVVRAGPPPPIARLYRGLLTRLAARSGRTTIVATAALHRLPALHTAFPEARLVHLYRDGPDCAVATRRRRAALPALGARWSTDIVDGVALLEMLPAARTSGLRYEDLVHSPEATLIHLAATLNLPVDGDWLSRSRTHLDTSTIGLAATLPDEDRAALEAACAPGMKALGLTA</sequence>
<dbReference type="Gene3D" id="3.40.50.300">
    <property type="entry name" value="P-loop containing nucleotide triphosphate hydrolases"/>
    <property type="match status" value="1"/>
</dbReference>
<accession>A0AAE4CC47</accession>
<dbReference type="Pfam" id="PF13469">
    <property type="entry name" value="Sulfotransfer_3"/>
    <property type="match status" value="1"/>
</dbReference>
<dbReference type="EMBL" id="JAVDYB010000001">
    <property type="protein sequence ID" value="MDR7276195.1"/>
    <property type="molecule type" value="Genomic_DNA"/>
</dbReference>
<keyword evidence="2" id="KW-1185">Reference proteome</keyword>
<dbReference type="Proteomes" id="UP001183643">
    <property type="component" value="Unassembled WGS sequence"/>
</dbReference>
<comment type="caution">
    <text evidence="1">The sequence shown here is derived from an EMBL/GenBank/DDBJ whole genome shotgun (WGS) entry which is preliminary data.</text>
</comment>
<dbReference type="AlphaFoldDB" id="A0AAE4CC47"/>